<evidence type="ECO:0000259" key="1">
    <source>
        <dbReference type="Pfam" id="PF00550"/>
    </source>
</evidence>
<sequence>MGMTMPSNRAVPEPLGDPGDIERELLRFLELRTGKTWSADMDVFGSGGLSSLFAMELVVHLERTYGIAVRGADLQMDNFRTARRMAALVGRLRRPAVGGSHG</sequence>
<dbReference type="InterPro" id="IPR036736">
    <property type="entry name" value="ACP-like_sf"/>
</dbReference>
<dbReference type="Pfam" id="PF00550">
    <property type="entry name" value="PP-binding"/>
    <property type="match status" value="1"/>
</dbReference>
<dbReference type="EMBL" id="JAVRFJ010000004">
    <property type="protein sequence ID" value="MDT0567256.1"/>
    <property type="molecule type" value="Genomic_DNA"/>
</dbReference>
<keyword evidence="3" id="KW-1185">Reference proteome</keyword>
<organism evidence="2 3">
    <name type="scientific">Streptomyces gottesmaniae</name>
    <dbReference type="NCBI Taxonomy" id="3075518"/>
    <lineage>
        <taxon>Bacteria</taxon>
        <taxon>Bacillati</taxon>
        <taxon>Actinomycetota</taxon>
        <taxon>Actinomycetes</taxon>
        <taxon>Kitasatosporales</taxon>
        <taxon>Streptomycetaceae</taxon>
        <taxon>Streptomyces</taxon>
    </lineage>
</organism>
<comment type="caution">
    <text evidence="2">The sequence shown here is derived from an EMBL/GenBank/DDBJ whole genome shotgun (WGS) entry which is preliminary data.</text>
</comment>
<dbReference type="SUPFAM" id="SSF47336">
    <property type="entry name" value="ACP-like"/>
    <property type="match status" value="1"/>
</dbReference>
<dbReference type="Gene3D" id="1.10.1200.10">
    <property type="entry name" value="ACP-like"/>
    <property type="match status" value="1"/>
</dbReference>
<proteinExistence type="predicted"/>
<evidence type="ECO:0000313" key="2">
    <source>
        <dbReference type="EMBL" id="MDT0567256.1"/>
    </source>
</evidence>
<protein>
    <submittedName>
        <fullName evidence="2">Acyl carrier protein</fullName>
    </submittedName>
</protein>
<dbReference type="Proteomes" id="UP001180737">
    <property type="component" value="Unassembled WGS sequence"/>
</dbReference>
<feature type="domain" description="Carrier" evidence="1">
    <location>
        <begin position="38"/>
        <end position="89"/>
    </location>
</feature>
<accession>A0ABU2YSM6</accession>
<name>A0ABU2YSM6_9ACTN</name>
<reference evidence="2" key="1">
    <citation type="submission" date="2024-05" db="EMBL/GenBank/DDBJ databases">
        <title>30 novel species of actinomycetes from the DSMZ collection.</title>
        <authorList>
            <person name="Nouioui I."/>
        </authorList>
    </citation>
    <scope>NUCLEOTIDE SEQUENCE</scope>
    <source>
        <strain evidence="2">DSM 3412</strain>
    </source>
</reference>
<evidence type="ECO:0000313" key="3">
    <source>
        <dbReference type="Proteomes" id="UP001180737"/>
    </source>
</evidence>
<gene>
    <name evidence="2" type="ORF">RM704_07235</name>
</gene>
<dbReference type="InterPro" id="IPR009081">
    <property type="entry name" value="PP-bd_ACP"/>
</dbReference>
<dbReference type="RefSeq" id="WP_192829856.1">
    <property type="nucleotide sequence ID" value="NZ_JAVRFJ010000004.1"/>
</dbReference>